<keyword evidence="7" id="KW-0040">ANK repeat</keyword>
<keyword evidence="13" id="KW-1185">Reference proteome</keyword>
<evidence type="ECO:0000256" key="6">
    <source>
        <dbReference type="ARBA" id="ARBA00023004"/>
    </source>
</evidence>
<dbReference type="PROSITE" id="PS50297">
    <property type="entry name" value="ANK_REP_REGION"/>
    <property type="match status" value="2"/>
</dbReference>
<keyword evidence="4" id="KW-0223">Dioxygenase</keyword>
<dbReference type="InterPro" id="IPR036034">
    <property type="entry name" value="PDZ_sf"/>
</dbReference>
<dbReference type="InterPro" id="IPR036770">
    <property type="entry name" value="Ankyrin_rpt-contain_sf"/>
</dbReference>
<evidence type="ECO:0000256" key="5">
    <source>
        <dbReference type="ARBA" id="ARBA00023002"/>
    </source>
</evidence>
<evidence type="ECO:0000256" key="4">
    <source>
        <dbReference type="ARBA" id="ARBA00022964"/>
    </source>
</evidence>
<dbReference type="Pfam" id="PF25238">
    <property type="entry name" value="OGFOD2-like"/>
    <property type="match status" value="1"/>
</dbReference>
<dbReference type="InterPro" id="IPR006620">
    <property type="entry name" value="Pro_4_hyd_alph"/>
</dbReference>
<dbReference type="PROSITE" id="PS50106">
    <property type="entry name" value="PDZ"/>
    <property type="match status" value="1"/>
</dbReference>
<sequence>METWLKAARDQAARLGEDIQKQAILLADDAGQKGKREVTFRAGPMGFELEGVHVAFVEPDGQAQQQGVCPGDKLISIAGYVIPENPKEESVKRWLDEMIRPGRLTFMTEAKSGASSLPPAVAFPKESDGGESLGEDGWQDSDFAVPADMLDDASSSRRSPDLEPSPEARLRAELYAAKDEARSLERELEDCRAECHELRHFAAEKADGSLAATRSEERLLRLNDQVALQRKESEELRKRNRELQAQLETLSSTCDELRRESAQNEDRAMEAMESRSQVLEEEEKAELLSAIANDDVLQMLAVLRRADGNSLMSSVGSALHVATMYGSPGCTKQLLADRATIDCCDKDGHTPLHYAAVEGDAEVVQLLIDARADLFFPTRDARARLMGGGLSIDMAGGRTALHLAAENGNPEAASALVGACGALAAVLDLDGATAWDVALREGAKNGGHVSKSRLAVAELLHPGKAPPSCEELRALAAHDAAQRKRRLDDLEAQQKQQAALRKEMRGLPADHGYQSPWPQLYTGLDLRQYLSPPLAAALALPTAARAKALQALCAEIAPEVFALRVFPEDEEGLTARLLEELTAIERWATQSAWELSRPNSMNRYGLVLRDVGLDFFLQTLQAQCVRPLASALWPEKYRDLSEVHGFTVRYKEGEDRLLETHVDSSELTLNLCLGGSFQGGGVYFHGHHGSSEDPMETPHPANCTRCLATHCHQPGVALLHDGRCIHGAQPLSAGERTNLVLWCRAPAALNSAAWLGWRGGAGQCPEW</sequence>
<feature type="domain" description="PDZ" evidence="10">
    <location>
        <begin position="43"/>
        <end position="92"/>
    </location>
</feature>
<dbReference type="GO" id="GO:0005506">
    <property type="term" value="F:iron ion binding"/>
    <property type="evidence" value="ECO:0007669"/>
    <property type="project" value="InterPro"/>
</dbReference>
<dbReference type="Pfam" id="PF00023">
    <property type="entry name" value="Ank"/>
    <property type="match status" value="1"/>
</dbReference>
<feature type="repeat" description="ANK" evidence="7">
    <location>
        <begin position="347"/>
        <end position="379"/>
    </location>
</feature>
<dbReference type="GO" id="GO:0031418">
    <property type="term" value="F:L-ascorbic acid binding"/>
    <property type="evidence" value="ECO:0007669"/>
    <property type="project" value="UniProtKB-KW"/>
</dbReference>
<organism evidence="12 13">
    <name type="scientific">Effrenium voratum</name>
    <dbReference type="NCBI Taxonomy" id="2562239"/>
    <lineage>
        <taxon>Eukaryota</taxon>
        <taxon>Sar</taxon>
        <taxon>Alveolata</taxon>
        <taxon>Dinophyceae</taxon>
        <taxon>Suessiales</taxon>
        <taxon>Symbiodiniaceae</taxon>
        <taxon>Effrenium</taxon>
    </lineage>
</organism>
<comment type="caution">
    <text evidence="12">The sequence shown here is derived from an EMBL/GenBank/DDBJ whole genome shotgun (WGS) entry which is preliminary data.</text>
</comment>
<dbReference type="SMART" id="SM00248">
    <property type="entry name" value="ANK"/>
    <property type="match status" value="3"/>
</dbReference>
<dbReference type="EMBL" id="CAUJNA010003079">
    <property type="protein sequence ID" value="CAJ1395193.1"/>
    <property type="molecule type" value="Genomic_DNA"/>
</dbReference>
<dbReference type="InterPro" id="IPR001478">
    <property type="entry name" value="PDZ"/>
</dbReference>
<evidence type="ECO:0000256" key="8">
    <source>
        <dbReference type="SAM" id="Coils"/>
    </source>
</evidence>
<feature type="domain" description="Fe2OG dioxygenase" evidence="11">
    <location>
        <begin position="639"/>
        <end position="745"/>
    </location>
</feature>
<dbReference type="PROSITE" id="PS51471">
    <property type="entry name" value="FE2OG_OXY"/>
    <property type="match status" value="1"/>
</dbReference>
<evidence type="ECO:0000259" key="11">
    <source>
        <dbReference type="PROSITE" id="PS51471"/>
    </source>
</evidence>
<feature type="repeat" description="ANK" evidence="7">
    <location>
        <begin position="396"/>
        <end position="417"/>
    </location>
</feature>
<protein>
    <submittedName>
        <fullName evidence="12">Uncharacterized protein</fullName>
    </submittedName>
</protein>
<name>A0AA36IWC8_9DINO</name>
<dbReference type="Pfam" id="PF12796">
    <property type="entry name" value="Ank_2"/>
    <property type="match status" value="1"/>
</dbReference>
<dbReference type="Proteomes" id="UP001178507">
    <property type="component" value="Unassembled WGS sequence"/>
</dbReference>
<keyword evidence="5" id="KW-0560">Oxidoreductase</keyword>
<evidence type="ECO:0000256" key="1">
    <source>
        <dbReference type="ARBA" id="ARBA00001961"/>
    </source>
</evidence>
<keyword evidence="3" id="KW-0847">Vitamin C</keyword>
<evidence type="ECO:0000256" key="3">
    <source>
        <dbReference type="ARBA" id="ARBA00022896"/>
    </source>
</evidence>
<dbReference type="GO" id="GO:0016705">
    <property type="term" value="F:oxidoreductase activity, acting on paired donors, with incorporation or reduction of molecular oxygen"/>
    <property type="evidence" value="ECO:0007669"/>
    <property type="project" value="InterPro"/>
</dbReference>
<dbReference type="SUPFAM" id="SSF48403">
    <property type="entry name" value="Ankyrin repeat"/>
    <property type="match status" value="1"/>
</dbReference>
<keyword evidence="8" id="KW-0175">Coiled coil</keyword>
<dbReference type="Gene3D" id="1.25.40.20">
    <property type="entry name" value="Ankyrin repeat-containing domain"/>
    <property type="match status" value="2"/>
</dbReference>
<evidence type="ECO:0000256" key="2">
    <source>
        <dbReference type="ARBA" id="ARBA00022723"/>
    </source>
</evidence>
<dbReference type="InterPro" id="IPR005123">
    <property type="entry name" value="Oxoglu/Fe-dep_dioxygenase_dom"/>
</dbReference>
<evidence type="ECO:0000313" key="13">
    <source>
        <dbReference type="Proteomes" id="UP001178507"/>
    </source>
</evidence>
<dbReference type="PROSITE" id="PS50088">
    <property type="entry name" value="ANK_REPEAT"/>
    <property type="match status" value="2"/>
</dbReference>
<dbReference type="SMART" id="SM00702">
    <property type="entry name" value="P4Hc"/>
    <property type="match status" value="1"/>
</dbReference>
<dbReference type="GO" id="GO:0051213">
    <property type="term" value="F:dioxygenase activity"/>
    <property type="evidence" value="ECO:0007669"/>
    <property type="project" value="UniProtKB-KW"/>
</dbReference>
<keyword evidence="6" id="KW-0408">Iron</keyword>
<evidence type="ECO:0000256" key="7">
    <source>
        <dbReference type="PROSITE-ProRule" id="PRU00023"/>
    </source>
</evidence>
<feature type="region of interest" description="Disordered" evidence="9">
    <location>
        <begin position="114"/>
        <end position="142"/>
    </location>
</feature>
<evidence type="ECO:0000259" key="10">
    <source>
        <dbReference type="PROSITE" id="PS50106"/>
    </source>
</evidence>
<dbReference type="InterPro" id="IPR002110">
    <property type="entry name" value="Ankyrin_rpt"/>
</dbReference>
<dbReference type="PANTHER" id="PTHR24014:SF4">
    <property type="entry name" value="2-OXOGLUTARATE AND IRON-DEPENDENT OXYGENASE DOMAIN-CONTAINING PROTEIN 2"/>
    <property type="match status" value="1"/>
</dbReference>
<evidence type="ECO:0000256" key="9">
    <source>
        <dbReference type="SAM" id="MobiDB-lite"/>
    </source>
</evidence>
<gene>
    <name evidence="12" type="ORF">EVOR1521_LOCUS19662</name>
</gene>
<keyword evidence="2" id="KW-0479">Metal-binding</keyword>
<dbReference type="AlphaFoldDB" id="A0AA36IWC8"/>
<evidence type="ECO:0000313" key="12">
    <source>
        <dbReference type="EMBL" id="CAJ1395193.1"/>
    </source>
</evidence>
<dbReference type="PANTHER" id="PTHR24014">
    <property type="entry name" value="2-OXOGLUTARATE AND IRON-DEPENDENT OXYGENASE DOMAIN-CONTAINING PROTEIN 2"/>
    <property type="match status" value="1"/>
</dbReference>
<accession>A0AA36IWC8</accession>
<feature type="coiled-coil region" evidence="8">
    <location>
        <begin position="167"/>
        <end position="282"/>
    </location>
</feature>
<comment type="cofactor">
    <cofactor evidence="1">
        <name>L-ascorbate</name>
        <dbReference type="ChEBI" id="CHEBI:38290"/>
    </cofactor>
</comment>
<proteinExistence type="predicted"/>
<dbReference type="SUPFAM" id="SSF50156">
    <property type="entry name" value="PDZ domain-like"/>
    <property type="match status" value="1"/>
</dbReference>
<reference evidence="12" key="1">
    <citation type="submission" date="2023-08" db="EMBL/GenBank/DDBJ databases">
        <authorList>
            <person name="Chen Y."/>
            <person name="Shah S."/>
            <person name="Dougan E. K."/>
            <person name="Thang M."/>
            <person name="Chan C."/>
        </authorList>
    </citation>
    <scope>NUCLEOTIDE SEQUENCE</scope>
</reference>